<dbReference type="AlphaFoldDB" id="A0A6C0IQ91"/>
<name>A0A6C0IQ91_9ZZZZ</name>
<evidence type="ECO:0000313" key="1">
    <source>
        <dbReference type="EMBL" id="QHT94665.1"/>
    </source>
</evidence>
<accession>A0A6C0IQ91</accession>
<dbReference type="EMBL" id="MN740228">
    <property type="protein sequence ID" value="QHT94665.1"/>
    <property type="molecule type" value="Genomic_DNA"/>
</dbReference>
<organism evidence="1">
    <name type="scientific">viral metagenome</name>
    <dbReference type="NCBI Taxonomy" id="1070528"/>
    <lineage>
        <taxon>unclassified sequences</taxon>
        <taxon>metagenomes</taxon>
        <taxon>organismal metagenomes</taxon>
    </lineage>
</organism>
<reference evidence="1" key="1">
    <citation type="journal article" date="2020" name="Nature">
        <title>Giant virus diversity and host interactions through global metagenomics.</title>
        <authorList>
            <person name="Schulz F."/>
            <person name="Roux S."/>
            <person name="Paez-Espino D."/>
            <person name="Jungbluth S."/>
            <person name="Walsh D.A."/>
            <person name="Denef V.J."/>
            <person name="McMahon K.D."/>
            <person name="Konstantinidis K.T."/>
            <person name="Eloe-Fadrosh E.A."/>
            <person name="Kyrpides N.C."/>
            <person name="Woyke T."/>
        </authorList>
    </citation>
    <scope>NUCLEOTIDE SEQUENCE</scope>
    <source>
        <strain evidence="1">GVMAG-M-3300024261-26</strain>
    </source>
</reference>
<protein>
    <submittedName>
        <fullName evidence="1">Uncharacterized protein</fullName>
    </submittedName>
</protein>
<proteinExistence type="predicted"/>
<sequence>MKYKYQNCNNIFTRIQISRKTYGVTQKKWTKINVHFFFLGWKTYLKNTKKRVHSIMQQIIEMVVFR</sequence>